<dbReference type="EMBL" id="KZ293691">
    <property type="protein sequence ID" value="PBK85332.1"/>
    <property type="molecule type" value="Genomic_DNA"/>
</dbReference>
<proteinExistence type="inferred from homology"/>
<comment type="similarity">
    <text evidence="1">Belongs to the GMC oxidoreductase family.</text>
</comment>
<dbReference type="InterPro" id="IPR036188">
    <property type="entry name" value="FAD/NAD-bd_sf"/>
</dbReference>
<dbReference type="InterPro" id="IPR012132">
    <property type="entry name" value="GMC_OxRdtase"/>
</dbReference>
<dbReference type="OrthoDB" id="269227at2759"/>
<dbReference type="SUPFAM" id="SSF54373">
    <property type="entry name" value="FAD-linked reductases, C-terminal domain"/>
    <property type="match status" value="1"/>
</dbReference>
<dbReference type="SUPFAM" id="SSF51905">
    <property type="entry name" value="FAD/NAD(P)-binding domain"/>
    <property type="match status" value="1"/>
</dbReference>
<evidence type="ECO:0000256" key="1">
    <source>
        <dbReference type="ARBA" id="ARBA00010790"/>
    </source>
</evidence>
<keyword evidence="3" id="KW-1185">Reference proteome</keyword>
<dbReference type="Proteomes" id="UP000217790">
    <property type="component" value="Unassembled WGS sequence"/>
</dbReference>
<name>A0A2H3D1M8_ARMGA</name>
<gene>
    <name evidence="2" type="ORF">ARMGADRAFT_872053</name>
</gene>
<feature type="non-terminal residue" evidence="2">
    <location>
        <position position="177"/>
    </location>
</feature>
<dbReference type="GO" id="GO:0016491">
    <property type="term" value="F:oxidoreductase activity"/>
    <property type="evidence" value="ECO:0007669"/>
    <property type="project" value="TreeGrafter"/>
</dbReference>
<evidence type="ECO:0000313" key="2">
    <source>
        <dbReference type="EMBL" id="PBK85332.1"/>
    </source>
</evidence>
<dbReference type="STRING" id="47427.A0A2H3D1M8"/>
<protein>
    <submittedName>
        <fullName evidence="2">Aryl-alcohol oxidase-like protein</fullName>
    </submittedName>
</protein>
<evidence type="ECO:0000313" key="3">
    <source>
        <dbReference type="Proteomes" id="UP000217790"/>
    </source>
</evidence>
<dbReference type="PANTHER" id="PTHR11552">
    <property type="entry name" value="GLUCOSE-METHANOL-CHOLINE GMC OXIDOREDUCTASE"/>
    <property type="match status" value="1"/>
</dbReference>
<dbReference type="PANTHER" id="PTHR11552:SF147">
    <property type="entry name" value="CHOLINE DEHYDROGENASE, MITOCHONDRIAL"/>
    <property type="match status" value="1"/>
</dbReference>
<dbReference type="Gene3D" id="3.30.560.10">
    <property type="entry name" value="Glucose Oxidase, domain 3"/>
    <property type="match status" value="1"/>
</dbReference>
<organism evidence="2 3">
    <name type="scientific">Armillaria gallica</name>
    <name type="common">Bulbous honey fungus</name>
    <name type="synonym">Armillaria bulbosa</name>
    <dbReference type="NCBI Taxonomy" id="47427"/>
    <lineage>
        <taxon>Eukaryota</taxon>
        <taxon>Fungi</taxon>
        <taxon>Dikarya</taxon>
        <taxon>Basidiomycota</taxon>
        <taxon>Agaricomycotina</taxon>
        <taxon>Agaricomycetes</taxon>
        <taxon>Agaricomycetidae</taxon>
        <taxon>Agaricales</taxon>
        <taxon>Marasmiineae</taxon>
        <taxon>Physalacriaceae</taxon>
        <taxon>Armillaria</taxon>
    </lineage>
</organism>
<accession>A0A2H3D1M8</accession>
<dbReference type="InParanoid" id="A0A2H3D1M8"/>
<reference evidence="3" key="1">
    <citation type="journal article" date="2017" name="Nat. Ecol. Evol.">
        <title>Genome expansion and lineage-specific genetic innovations in the forest pathogenic fungi Armillaria.</title>
        <authorList>
            <person name="Sipos G."/>
            <person name="Prasanna A.N."/>
            <person name="Walter M.C."/>
            <person name="O'Connor E."/>
            <person name="Balint B."/>
            <person name="Krizsan K."/>
            <person name="Kiss B."/>
            <person name="Hess J."/>
            <person name="Varga T."/>
            <person name="Slot J."/>
            <person name="Riley R."/>
            <person name="Boka B."/>
            <person name="Rigling D."/>
            <person name="Barry K."/>
            <person name="Lee J."/>
            <person name="Mihaltcheva S."/>
            <person name="LaButti K."/>
            <person name="Lipzen A."/>
            <person name="Waldron R."/>
            <person name="Moloney N.M."/>
            <person name="Sperisen C."/>
            <person name="Kredics L."/>
            <person name="Vagvoelgyi C."/>
            <person name="Patrignani A."/>
            <person name="Fitzpatrick D."/>
            <person name="Nagy I."/>
            <person name="Doyle S."/>
            <person name="Anderson J.B."/>
            <person name="Grigoriev I.V."/>
            <person name="Gueldener U."/>
            <person name="Muensterkoetter M."/>
            <person name="Nagy L.G."/>
        </authorList>
    </citation>
    <scope>NUCLEOTIDE SEQUENCE [LARGE SCALE GENOMIC DNA]</scope>
    <source>
        <strain evidence="3">Ar21-2</strain>
    </source>
</reference>
<dbReference type="AlphaFoldDB" id="A0A2H3D1M8"/>
<dbReference type="GO" id="GO:0050660">
    <property type="term" value="F:flavin adenine dinucleotide binding"/>
    <property type="evidence" value="ECO:0007669"/>
    <property type="project" value="InterPro"/>
</dbReference>
<sequence>ILSAGSISSPHILLNSGISLHTKLTALGIQLCEALVLHLPDVRKNLTDHPQYVTTFFINSTDTIKNVYFRNVTFQLEVLAEWQASQIGFLSREVDNQIGFLHIPHDAGVVEGELCVGNKTAHYELIFLNGLTQEPIPDTGDYFSVTTVVLCPLSCGSITINSTDPLEPPLINPNYFS</sequence>
<feature type="non-terminal residue" evidence="2">
    <location>
        <position position="1"/>
    </location>
</feature>